<accession>A0ABW8TIZ3</accession>
<dbReference type="RefSeq" id="WP_406788838.1">
    <property type="nucleotide sequence ID" value="NZ_JBJIAA010000015.1"/>
</dbReference>
<evidence type="ECO:0000313" key="2">
    <source>
        <dbReference type="Proteomes" id="UP001623592"/>
    </source>
</evidence>
<gene>
    <name evidence="1" type="ORF">ACJDT4_17395</name>
</gene>
<organism evidence="1 2">
    <name type="scientific">Clostridium neuense</name>
    <dbReference type="NCBI Taxonomy" id="1728934"/>
    <lineage>
        <taxon>Bacteria</taxon>
        <taxon>Bacillati</taxon>
        <taxon>Bacillota</taxon>
        <taxon>Clostridia</taxon>
        <taxon>Eubacteriales</taxon>
        <taxon>Clostridiaceae</taxon>
        <taxon>Clostridium</taxon>
    </lineage>
</organism>
<evidence type="ECO:0000313" key="1">
    <source>
        <dbReference type="EMBL" id="MFL0252191.1"/>
    </source>
</evidence>
<dbReference type="EMBL" id="JBJIAA010000015">
    <property type="protein sequence ID" value="MFL0252191.1"/>
    <property type="molecule type" value="Genomic_DNA"/>
</dbReference>
<dbReference type="Proteomes" id="UP001623592">
    <property type="component" value="Unassembled WGS sequence"/>
</dbReference>
<keyword evidence="2" id="KW-1185">Reference proteome</keyword>
<comment type="caution">
    <text evidence="1">The sequence shown here is derived from an EMBL/GenBank/DDBJ whole genome shotgun (WGS) entry which is preliminary data.</text>
</comment>
<name>A0ABW8TIZ3_9CLOT</name>
<protein>
    <submittedName>
        <fullName evidence="1">Uncharacterized protein</fullName>
    </submittedName>
</protein>
<reference evidence="1 2" key="1">
    <citation type="submission" date="2024-11" db="EMBL/GenBank/DDBJ databases">
        <authorList>
            <person name="Heng Y.C."/>
            <person name="Lim A.C.H."/>
            <person name="Lee J.K.Y."/>
            <person name="Kittelmann S."/>
        </authorList>
    </citation>
    <scope>NUCLEOTIDE SEQUENCE [LARGE SCALE GENOMIC DNA]</scope>
    <source>
        <strain evidence="1 2">WILCCON 0114</strain>
    </source>
</reference>
<sequence length="86" mass="9620">MQKVKLGQVIRFQSDHYISLEKGGKVLVKKGDTARVIKKVDEKTGQIMYLTGQAKGKYQNLMLDVENDLDADAIAKQILNDIQNGN</sequence>
<proteinExistence type="predicted"/>